<dbReference type="Proteomes" id="UP001079657">
    <property type="component" value="Unassembled WGS sequence"/>
</dbReference>
<name>A0ABT4CU01_9CLOT</name>
<keyword evidence="2" id="KW-1185">Reference proteome</keyword>
<organism evidence="1 2">
    <name type="scientific">Clostridium ganghwense</name>
    <dbReference type="NCBI Taxonomy" id="312089"/>
    <lineage>
        <taxon>Bacteria</taxon>
        <taxon>Bacillati</taxon>
        <taxon>Bacillota</taxon>
        <taxon>Clostridia</taxon>
        <taxon>Eubacteriales</taxon>
        <taxon>Clostridiaceae</taxon>
        <taxon>Clostridium</taxon>
    </lineage>
</organism>
<proteinExistence type="predicted"/>
<evidence type="ECO:0000313" key="2">
    <source>
        <dbReference type="Proteomes" id="UP001079657"/>
    </source>
</evidence>
<comment type="caution">
    <text evidence="1">The sequence shown here is derived from an EMBL/GenBank/DDBJ whole genome shotgun (WGS) entry which is preliminary data.</text>
</comment>
<gene>
    <name evidence="1" type="ORF">OXH55_18100</name>
</gene>
<protein>
    <submittedName>
        <fullName evidence="1">Uncharacterized protein</fullName>
    </submittedName>
</protein>
<accession>A0ABT4CU01</accession>
<dbReference type="RefSeq" id="WP_268051552.1">
    <property type="nucleotide sequence ID" value="NZ_JAPQES010000007.1"/>
</dbReference>
<dbReference type="EMBL" id="JAPQES010000007">
    <property type="protein sequence ID" value="MCY6372546.1"/>
    <property type="molecule type" value="Genomic_DNA"/>
</dbReference>
<sequence length="49" mass="5905">MYDIKEREEEKDTSIQFNCIADRCYFNKVQNENLMNLKSGYIPKENVLE</sequence>
<reference evidence="1" key="1">
    <citation type="submission" date="2022-12" db="EMBL/GenBank/DDBJ databases">
        <authorList>
            <person name="Wang J."/>
        </authorList>
    </citation>
    <scope>NUCLEOTIDE SEQUENCE</scope>
    <source>
        <strain evidence="1">HY-42-06</strain>
    </source>
</reference>
<evidence type="ECO:0000313" key="1">
    <source>
        <dbReference type="EMBL" id="MCY6372546.1"/>
    </source>
</evidence>